<keyword evidence="2" id="KW-0560">Oxidoreductase</keyword>
<evidence type="ECO:0000313" key="10">
    <source>
        <dbReference type="Proteomes" id="UP001620339"/>
    </source>
</evidence>
<sequence>MTIDFKNQVIVITGASAGVGRATARAFARAGAHVGLLARGEEGLNATARELERLGVRALACSVDVADAEAVGQAAQKIEDELGPIDVWINNAMVTIFAPVSAIDAEEFKRVTEVTYLGGVYGTMAALKHMRPRNRGTIVQVSSALAYRSIPLQSAYCGAKHALVGFIDAVRSELIHDRSRIHITSVQMPALNTPQFSWARNRMPNRPQPVPPIFEPEVAASAIVWAAAHRRRSVPVGAPTLMAEWGQKIVPGLLDRYLGRTGYSGQQTNEPDDPNRADNLFTPVAGDSGARGRFSQRARNHSRALWIERNRSPLLGAALFTAAALAAGCWYAASRQAKSDNLLQRSARKLQRRWS</sequence>
<dbReference type="InterPro" id="IPR036291">
    <property type="entry name" value="NAD(P)-bd_dom_sf"/>
</dbReference>
<dbReference type="EMBL" id="JADIKK010000007">
    <property type="protein sequence ID" value="MFK2875718.1"/>
    <property type="molecule type" value="Genomic_DNA"/>
</dbReference>
<reference evidence="8 10" key="1">
    <citation type="submission" date="2020-10" db="EMBL/GenBank/DDBJ databases">
        <title>Phylogeny of dyella-like bacteria.</title>
        <authorList>
            <person name="Fu J."/>
        </authorList>
    </citation>
    <scope>NUCLEOTIDE SEQUENCE [LARGE SCALE GENOMIC DNA]</scope>
    <source>
        <strain evidence="8 10">KACC 19113</strain>
    </source>
</reference>
<name>A0ABW8J1M6_9GAMM</name>
<evidence type="ECO:0000313" key="9">
    <source>
        <dbReference type="EMBL" id="MFK2879737.1"/>
    </source>
</evidence>
<comment type="similarity">
    <text evidence="1 3">Belongs to the short-chain dehydrogenases/reductases (SDR) family.</text>
</comment>
<dbReference type="Gene3D" id="3.40.50.720">
    <property type="entry name" value="NAD(P)-binding Rossmann-like Domain"/>
    <property type="match status" value="1"/>
</dbReference>
<dbReference type="SUPFAM" id="SSF51735">
    <property type="entry name" value="NAD(P)-binding Rossmann-fold domains"/>
    <property type="match status" value="1"/>
</dbReference>
<dbReference type="SMART" id="SM00822">
    <property type="entry name" value="PKS_KR"/>
    <property type="match status" value="1"/>
</dbReference>
<evidence type="ECO:0000313" key="8">
    <source>
        <dbReference type="EMBL" id="MFK2876172.1"/>
    </source>
</evidence>
<evidence type="ECO:0000256" key="4">
    <source>
        <dbReference type="SAM" id="MobiDB-lite"/>
    </source>
</evidence>
<dbReference type="InterPro" id="IPR002347">
    <property type="entry name" value="SDR_fam"/>
</dbReference>
<dbReference type="NCBIfam" id="NF005495">
    <property type="entry name" value="PRK07109.1"/>
    <property type="match status" value="1"/>
</dbReference>
<feature type="transmembrane region" description="Helical" evidence="5">
    <location>
        <begin position="314"/>
        <end position="333"/>
    </location>
</feature>
<evidence type="ECO:0000259" key="6">
    <source>
        <dbReference type="SMART" id="SM00822"/>
    </source>
</evidence>
<dbReference type="Proteomes" id="UP001620339">
    <property type="component" value="Unassembled WGS sequence"/>
</dbReference>
<keyword evidence="5" id="KW-0812">Transmembrane</keyword>
<feature type="domain" description="Ketoreductase" evidence="6">
    <location>
        <begin position="8"/>
        <end position="186"/>
    </location>
</feature>
<dbReference type="Pfam" id="PF00106">
    <property type="entry name" value="adh_short"/>
    <property type="match status" value="1"/>
</dbReference>
<dbReference type="PANTHER" id="PTHR44196">
    <property type="entry name" value="DEHYDROGENASE/REDUCTASE SDR FAMILY MEMBER 7B"/>
    <property type="match status" value="1"/>
</dbReference>
<dbReference type="PROSITE" id="PS00061">
    <property type="entry name" value="ADH_SHORT"/>
    <property type="match status" value="1"/>
</dbReference>
<accession>A0ABW8J1M6</accession>
<evidence type="ECO:0000256" key="1">
    <source>
        <dbReference type="ARBA" id="ARBA00006484"/>
    </source>
</evidence>
<dbReference type="PANTHER" id="PTHR44196:SF1">
    <property type="entry name" value="DEHYDROGENASE_REDUCTASE SDR FAMILY MEMBER 7B"/>
    <property type="match status" value="1"/>
</dbReference>
<evidence type="ECO:0000256" key="2">
    <source>
        <dbReference type="ARBA" id="ARBA00023002"/>
    </source>
</evidence>
<dbReference type="RefSeq" id="WP_404611756.1">
    <property type="nucleotide sequence ID" value="NZ_JADIKK010000007.1"/>
</dbReference>
<proteinExistence type="inferred from homology"/>
<evidence type="ECO:0000313" key="7">
    <source>
        <dbReference type="EMBL" id="MFK2875718.1"/>
    </source>
</evidence>
<dbReference type="EMBL" id="JADIKK010000008">
    <property type="protein sequence ID" value="MFK2879737.1"/>
    <property type="molecule type" value="Genomic_DNA"/>
</dbReference>
<organism evidence="8 10">
    <name type="scientific">Rhodanobacter hydrolyticus</name>
    <dbReference type="NCBI Taxonomy" id="2250595"/>
    <lineage>
        <taxon>Bacteria</taxon>
        <taxon>Pseudomonadati</taxon>
        <taxon>Pseudomonadota</taxon>
        <taxon>Gammaproteobacteria</taxon>
        <taxon>Lysobacterales</taxon>
        <taxon>Rhodanobacteraceae</taxon>
        <taxon>Rhodanobacter</taxon>
    </lineage>
</organism>
<feature type="region of interest" description="Disordered" evidence="4">
    <location>
        <begin position="261"/>
        <end position="296"/>
    </location>
</feature>
<evidence type="ECO:0000256" key="3">
    <source>
        <dbReference type="RuleBase" id="RU000363"/>
    </source>
</evidence>
<dbReference type="PRINTS" id="PR00080">
    <property type="entry name" value="SDRFAMILY"/>
</dbReference>
<keyword evidence="5" id="KW-1133">Transmembrane helix</keyword>
<comment type="caution">
    <text evidence="8">The sequence shown here is derived from an EMBL/GenBank/DDBJ whole genome shotgun (WGS) entry which is preliminary data.</text>
</comment>
<dbReference type="EMBL" id="JADIKK010000008">
    <property type="protein sequence ID" value="MFK2876172.1"/>
    <property type="molecule type" value="Genomic_DNA"/>
</dbReference>
<dbReference type="InterPro" id="IPR020904">
    <property type="entry name" value="Sc_DH/Rdtase_CS"/>
</dbReference>
<gene>
    <name evidence="7" type="ORF">ISP25_01355</name>
    <name evidence="8" type="ORF">ISP25_03715</name>
    <name evidence="9" type="ORF">ISP25_21975</name>
</gene>
<keyword evidence="10" id="KW-1185">Reference proteome</keyword>
<protein>
    <submittedName>
        <fullName evidence="8">SDR family oxidoreductase</fullName>
    </submittedName>
</protein>
<evidence type="ECO:0000256" key="5">
    <source>
        <dbReference type="SAM" id="Phobius"/>
    </source>
</evidence>
<keyword evidence="5" id="KW-0472">Membrane</keyword>
<dbReference type="PRINTS" id="PR00081">
    <property type="entry name" value="GDHRDH"/>
</dbReference>
<dbReference type="InterPro" id="IPR057326">
    <property type="entry name" value="KR_dom"/>
</dbReference>